<keyword evidence="5 12" id="KW-1133">Transmembrane helix</keyword>
<dbReference type="EMBL" id="WUAV01000006">
    <property type="protein sequence ID" value="KAF1748617.1"/>
    <property type="molecule type" value="Genomic_DNA"/>
</dbReference>
<dbReference type="InterPro" id="IPR050122">
    <property type="entry name" value="RTK"/>
</dbReference>
<dbReference type="GO" id="GO:0007155">
    <property type="term" value="P:cell adhesion"/>
    <property type="evidence" value="ECO:0007669"/>
    <property type="project" value="UniProtKB-KW"/>
</dbReference>
<dbReference type="Gene3D" id="1.10.510.10">
    <property type="entry name" value="Transferase(Phosphotransferase) domain 1"/>
    <property type="match status" value="1"/>
</dbReference>
<evidence type="ECO:0000256" key="4">
    <source>
        <dbReference type="ARBA" id="ARBA00022889"/>
    </source>
</evidence>
<dbReference type="GO" id="GO:0051897">
    <property type="term" value="P:positive regulation of phosphatidylinositol 3-kinase/protein kinase B signal transduction"/>
    <property type="evidence" value="ECO:0007669"/>
    <property type="project" value="TreeGrafter"/>
</dbReference>
<dbReference type="GO" id="GO:0005524">
    <property type="term" value="F:ATP binding"/>
    <property type="evidence" value="ECO:0007669"/>
    <property type="project" value="UniProtKB-UniRule"/>
</dbReference>
<gene>
    <name evidence="15" type="ORF">GCK72_025084</name>
</gene>
<comment type="caution">
    <text evidence="15">The sequence shown here is derived from an EMBL/GenBank/DDBJ whole genome shotgun (WGS) entry which is preliminary data.</text>
</comment>
<dbReference type="PANTHER" id="PTHR24416:SF349">
    <property type="entry name" value="TYROSINE-PROTEIN KINASE RYK"/>
    <property type="match status" value="1"/>
</dbReference>
<dbReference type="GO" id="GO:0004714">
    <property type="term" value="F:transmembrane receptor protein tyrosine kinase activity"/>
    <property type="evidence" value="ECO:0007669"/>
    <property type="project" value="UniProtKB-EC"/>
</dbReference>
<dbReference type="CDD" id="cd00192">
    <property type="entry name" value="PTKc"/>
    <property type="match status" value="1"/>
</dbReference>
<feature type="region of interest" description="Disordered" evidence="11">
    <location>
        <begin position="797"/>
        <end position="821"/>
    </location>
</feature>
<dbReference type="KEGG" id="crq:GCK72_025084"/>
<dbReference type="PANTHER" id="PTHR24416">
    <property type="entry name" value="TYROSINE-PROTEIN KINASE RECEPTOR"/>
    <property type="match status" value="1"/>
</dbReference>
<keyword evidence="10" id="KW-0067">ATP-binding</keyword>
<evidence type="ECO:0000256" key="13">
    <source>
        <dbReference type="SAM" id="SignalP"/>
    </source>
</evidence>
<keyword evidence="2 12" id="KW-0812">Transmembrane</keyword>
<proteinExistence type="predicted"/>
<keyword evidence="10" id="KW-0547">Nucleotide-binding</keyword>
<evidence type="ECO:0000256" key="9">
    <source>
        <dbReference type="ARBA" id="ARBA00051243"/>
    </source>
</evidence>
<evidence type="ECO:0000256" key="12">
    <source>
        <dbReference type="SAM" id="Phobius"/>
    </source>
</evidence>
<dbReference type="PROSITE" id="PS50011">
    <property type="entry name" value="PROTEIN_KINASE_DOM"/>
    <property type="match status" value="1"/>
</dbReference>
<feature type="transmembrane region" description="Helical" evidence="12">
    <location>
        <begin position="384"/>
        <end position="406"/>
    </location>
</feature>
<comment type="subcellular location">
    <subcellularLocation>
        <location evidence="1">Cell membrane</location>
        <topology evidence="1">Single-pass membrane protein</topology>
    </subcellularLocation>
</comment>
<dbReference type="SUPFAM" id="SSF52058">
    <property type="entry name" value="L domain-like"/>
    <property type="match status" value="1"/>
</dbReference>
<dbReference type="GO" id="GO:0010976">
    <property type="term" value="P:positive regulation of neuron projection development"/>
    <property type="evidence" value="ECO:0007669"/>
    <property type="project" value="TreeGrafter"/>
</dbReference>
<feature type="chain" id="PRO_5025661704" description="Protein kinase domain-containing protein" evidence="13">
    <location>
        <begin position="16"/>
        <end position="848"/>
    </location>
</feature>
<dbReference type="GeneID" id="9804454"/>
<keyword evidence="7" id="KW-0675">Receptor</keyword>
<keyword evidence="3 13" id="KW-0732">Signal</keyword>
<evidence type="ECO:0000256" key="8">
    <source>
        <dbReference type="ARBA" id="ARBA00023180"/>
    </source>
</evidence>
<comment type="catalytic activity">
    <reaction evidence="9">
        <text>L-tyrosyl-[protein] + ATP = O-phospho-L-tyrosyl-[protein] + ADP + H(+)</text>
        <dbReference type="Rhea" id="RHEA:10596"/>
        <dbReference type="Rhea" id="RHEA-COMP:10136"/>
        <dbReference type="Rhea" id="RHEA-COMP:20101"/>
        <dbReference type="ChEBI" id="CHEBI:15378"/>
        <dbReference type="ChEBI" id="CHEBI:30616"/>
        <dbReference type="ChEBI" id="CHEBI:46858"/>
        <dbReference type="ChEBI" id="CHEBI:61978"/>
        <dbReference type="ChEBI" id="CHEBI:456216"/>
        <dbReference type="EC" id="2.7.10.1"/>
    </reaction>
</comment>
<dbReference type="InterPro" id="IPR008266">
    <property type="entry name" value="Tyr_kinase_AS"/>
</dbReference>
<dbReference type="InterPro" id="IPR020635">
    <property type="entry name" value="Tyr_kinase_cat_dom"/>
</dbReference>
<evidence type="ECO:0000313" key="16">
    <source>
        <dbReference type="Proteomes" id="UP000483820"/>
    </source>
</evidence>
<dbReference type="InterPro" id="IPR017441">
    <property type="entry name" value="Protein_kinase_ATP_BS"/>
</dbReference>
<organism evidence="15 16">
    <name type="scientific">Caenorhabditis remanei</name>
    <name type="common">Caenorhabditis vulgaris</name>
    <dbReference type="NCBI Taxonomy" id="31234"/>
    <lineage>
        <taxon>Eukaryota</taxon>
        <taxon>Metazoa</taxon>
        <taxon>Ecdysozoa</taxon>
        <taxon>Nematoda</taxon>
        <taxon>Chromadorea</taxon>
        <taxon>Rhabditida</taxon>
        <taxon>Rhabditina</taxon>
        <taxon>Rhabditomorpha</taxon>
        <taxon>Rhabditoidea</taxon>
        <taxon>Rhabditidae</taxon>
        <taxon>Peloderinae</taxon>
        <taxon>Caenorhabditis</taxon>
    </lineage>
</organism>
<protein>
    <recommendedName>
        <fullName evidence="14">Protein kinase domain-containing protein</fullName>
    </recommendedName>
</protein>
<dbReference type="InterPro" id="IPR011009">
    <property type="entry name" value="Kinase-like_dom_sf"/>
</dbReference>
<dbReference type="GO" id="GO:0043235">
    <property type="term" value="C:receptor complex"/>
    <property type="evidence" value="ECO:0007669"/>
    <property type="project" value="TreeGrafter"/>
</dbReference>
<feature type="compositionally biased region" description="Polar residues" evidence="11">
    <location>
        <begin position="797"/>
        <end position="808"/>
    </location>
</feature>
<evidence type="ECO:0000256" key="7">
    <source>
        <dbReference type="ARBA" id="ARBA00023170"/>
    </source>
</evidence>
<dbReference type="RefSeq" id="XP_053579753.1">
    <property type="nucleotide sequence ID" value="XM_053736187.1"/>
</dbReference>
<evidence type="ECO:0000256" key="11">
    <source>
        <dbReference type="SAM" id="MobiDB-lite"/>
    </source>
</evidence>
<dbReference type="PROSITE" id="PS00109">
    <property type="entry name" value="PROTEIN_KINASE_TYR"/>
    <property type="match status" value="1"/>
</dbReference>
<dbReference type="Pfam" id="PF07714">
    <property type="entry name" value="PK_Tyr_Ser-Thr"/>
    <property type="match status" value="1"/>
</dbReference>
<evidence type="ECO:0000313" key="15">
    <source>
        <dbReference type="EMBL" id="KAF1748617.1"/>
    </source>
</evidence>
<feature type="binding site" evidence="10">
    <location>
        <position position="515"/>
    </location>
    <ligand>
        <name>ATP</name>
        <dbReference type="ChEBI" id="CHEBI:30616"/>
    </ligand>
</feature>
<name>A0A6A5G0Y9_CAERE</name>
<feature type="domain" description="Protein kinase" evidence="14">
    <location>
        <begin position="485"/>
        <end position="761"/>
    </location>
</feature>
<dbReference type="GO" id="GO:0007169">
    <property type="term" value="P:cell surface receptor protein tyrosine kinase signaling pathway"/>
    <property type="evidence" value="ECO:0007669"/>
    <property type="project" value="TreeGrafter"/>
</dbReference>
<dbReference type="GO" id="GO:0005886">
    <property type="term" value="C:plasma membrane"/>
    <property type="evidence" value="ECO:0007669"/>
    <property type="project" value="UniProtKB-SubCell"/>
</dbReference>
<evidence type="ECO:0000256" key="3">
    <source>
        <dbReference type="ARBA" id="ARBA00022729"/>
    </source>
</evidence>
<evidence type="ECO:0000256" key="10">
    <source>
        <dbReference type="PROSITE-ProRule" id="PRU10141"/>
    </source>
</evidence>
<evidence type="ECO:0000256" key="6">
    <source>
        <dbReference type="ARBA" id="ARBA00023136"/>
    </source>
</evidence>
<reference evidence="15 16" key="1">
    <citation type="submission" date="2019-12" db="EMBL/GenBank/DDBJ databases">
        <title>Chromosome-level assembly of the Caenorhabditis remanei genome.</title>
        <authorList>
            <person name="Teterina A.A."/>
            <person name="Willis J.H."/>
            <person name="Phillips P.C."/>
        </authorList>
    </citation>
    <scope>NUCLEOTIDE SEQUENCE [LARGE SCALE GENOMIC DNA]</scope>
    <source>
        <strain evidence="15 16">PX506</strain>
        <tissue evidence="15">Whole organism</tissue>
    </source>
</reference>
<evidence type="ECO:0000256" key="1">
    <source>
        <dbReference type="ARBA" id="ARBA00004162"/>
    </source>
</evidence>
<dbReference type="InterPro" id="IPR000719">
    <property type="entry name" value="Prot_kinase_dom"/>
</dbReference>
<dbReference type="CTD" id="9804454"/>
<dbReference type="SMART" id="SM00219">
    <property type="entry name" value="TyrKc"/>
    <property type="match status" value="1"/>
</dbReference>
<dbReference type="Proteomes" id="UP000483820">
    <property type="component" value="Chromosome X"/>
</dbReference>
<dbReference type="AlphaFoldDB" id="A0A6A5G0Y9"/>
<evidence type="ECO:0000259" key="14">
    <source>
        <dbReference type="PROSITE" id="PS50011"/>
    </source>
</evidence>
<evidence type="ECO:0000256" key="5">
    <source>
        <dbReference type="ARBA" id="ARBA00022989"/>
    </source>
</evidence>
<keyword evidence="4" id="KW-0130">Cell adhesion</keyword>
<keyword evidence="8" id="KW-0325">Glycoprotein</keyword>
<feature type="signal peptide" evidence="13">
    <location>
        <begin position="1"/>
        <end position="15"/>
    </location>
</feature>
<accession>A0A6A5G0Y9</accession>
<dbReference type="InterPro" id="IPR001245">
    <property type="entry name" value="Ser-Thr/Tyr_kinase_cat_dom"/>
</dbReference>
<dbReference type="PRINTS" id="PR00109">
    <property type="entry name" value="TYRKINASE"/>
</dbReference>
<dbReference type="PROSITE" id="PS00107">
    <property type="entry name" value="PROTEIN_KINASE_ATP"/>
    <property type="match status" value="1"/>
</dbReference>
<sequence length="848" mass="96743">MILRIVLILPILVAAEPILSGFTIDAECVKVSKDTERCDYLFAFNGTAKAIIVSGCDDLRDDFIDYGPWPTVTNVTFNCAFNDFPWNFTDVFPNIRYVHFNKCNLRTLQWQSVYTDTLRIVDLTECPIECNCQNQWMKADGSFGKLKEPLSLKRCVPDCDSAYMKINQTMITGNGGENVTIHVDIRDSFINRTIDKPYFEWAFAKSRHNYEELVSQSTADLVITNLTREDMGLIGVICWHCVDFLTTKVELRVNLPIKVEFVEKTRGDTDFLVVQGYPIENITLSITRSNHTESNVMDNEYDSVFFSSLIVRPEKRTNSIFYQRTYRIFTKDIADGDHLSGDLRFEVCTMGNCGAVEKHVSHLGVINGTLEDFVRLEYPYKQGVHVTISLLLFCLLMIVIAFGLYFKEKIRDVFREKSISEFASSESLSSVSSVTGLRKRATLASEMVRRASHDTEQTLLRLEERHSLASDYSNMTLPFIDMGNIQIHEMLGKGHFGEVYLGSWEQTGPNSVAIKSIRHVDMETEKEAQVLRDLDHPNIVKLYGMTRNNYNLLLVFEHMNFGDLKTYLEKRSPMKSLYLQYPPPLVNDELKWIIKEITVGVCYLVTQSVVHRDLAARNCLVAGDSDMRAPSHLQRPPLRIKISDFGMSRRLYDHSDYYTMDHQGALPVRWLPPEAVQSHRFTFMSDIWALGVTMWECMAYGKQPFDGLSNLEVSSFTLAGMRPLKPERCPQEMYDLMVKCWHMEPSKRITAVEILEDHVFDKIRGGLPYEPIIEKSIVASCRTNINRYQDEIAETSFTHSPGTSENTGSDGGSECYSETSGVTFQTGYSTEPLLDSKKEDDISLFATA</sequence>
<keyword evidence="6 12" id="KW-0472">Membrane</keyword>
<dbReference type="SUPFAM" id="SSF56112">
    <property type="entry name" value="Protein kinase-like (PK-like)"/>
    <property type="match status" value="1"/>
</dbReference>
<evidence type="ECO:0000256" key="2">
    <source>
        <dbReference type="ARBA" id="ARBA00022692"/>
    </source>
</evidence>